<dbReference type="GO" id="GO:0003677">
    <property type="term" value="F:DNA binding"/>
    <property type="evidence" value="ECO:0007669"/>
    <property type="project" value="UniProtKB-KW"/>
</dbReference>
<reference evidence="5 6" key="1">
    <citation type="submission" date="2020-04" db="EMBL/GenBank/DDBJ databases">
        <title>Molecular characterization of pseudomonads from Agaricus bisporus reveal novel blotch 2 pathogens in Western Europe.</title>
        <authorList>
            <person name="Taparia T."/>
            <person name="Krijger M."/>
            <person name="Haynes E."/>
            <person name="Elpinstone J.G."/>
            <person name="Noble R."/>
            <person name="Van Der Wolf J."/>
        </authorList>
    </citation>
    <scope>NUCLEOTIDE SEQUENCE [LARGE SCALE GENOMIC DNA]</scope>
    <source>
        <strain evidence="5 6">K7002</strain>
    </source>
</reference>
<dbReference type="CDD" id="cd07377">
    <property type="entry name" value="WHTH_GntR"/>
    <property type="match status" value="1"/>
</dbReference>
<dbReference type="PANTHER" id="PTHR44846:SF1">
    <property type="entry name" value="MANNOSYL-D-GLYCERATE TRANSPORT_METABOLISM SYSTEM REPRESSOR MNGR-RELATED"/>
    <property type="match status" value="1"/>
</dbReference>
<name>A0A7Y8E3C8_9PSED</name>
<protein>
    <submittedName>
        <fullName evidence="5">Winged helix-turn-helix transcriptional regulator</fullName>
    </submittedName>
</protein>
<dbReference type="AlphaFoldDB" id="A0A7Y8E3C8"/>
<dbReference type="PANTHER" id="PTHR44846">
    <property type="entry name" value="MANNOSYL-D-GLYCERATE TRANSPORT/METABOLISM SYSTEM REPRESSOR MNGR-RELATED"/>
    <property type="match status" value="1"/>
</dbReference>
<evidence type="ECO:0000256" key="3">
    <source>
        <dbReference type="ARBA" id="ARBA00023163"/>
    </source>
</evidence>
<dbReference type="InterPro" id="IPR036390">
    <property type="entry name" value="WH_DNA-bd_sf"/>
</dbReference>
<comment type="caution">
    <text evidence="5">The sequence shown here is derived from an EMBL/GenBank/DDBJ whole genome shotgun (WGS) entry which is preliminary data.</text>
</comment>
<dbReference type="SUPFAM" id="SSF46785">
    <property type="entry name" value="Winged helix' DNA-binding domain"/>
    <property type="match status" value="1"/>
</dbReference>
<keyword evidence="3" id="KW-0804">Transcription</keyword>
<evidence type="ECO:0000313" key="5">
    <source>
        <dbReference type="EMBL" id="NWE07289.1"/>
    </source>
</evidence>
<keyword evidence="1" id="KW-0805">Transcription regulation</keyword>
<evidence type="ECO:0000256" key="2">
    <source>
        <dbReference type="ARBA" id="ARBA00023125"/>
    </source>
</evidence>
<organism evidence="5 6">
    <name type="scientific">Pseudomonas edaphica</name>
    <dbReference type="NCBI Taxonomy" id="2006980"/>
    <lineage>
        <taxon>Bacteria</taxon>
        <taxon>Pseudomonadati</taxon>
        <taxon>Pseudomonadota</taxon>
        <taxon>Gammaproteobacteria</taxon>
        <taxon>Pseudomonadales</taxon>
        <taxon>Pseudomonadaceae</taxon>
        <taxon>Pseudomonas</taxon>
    </lineage>
</organism>
<sequence>MFVSAIAFVEGTPKVQQIVDAFSQAIEAGEWAPGSKLPSVRELTQTLGVSKFTLNEALDRLRGRHLLTSSQGRGYFVAMETARPAAATWVDLLPQDLLSVLR</sequence>
<dbReference type="PRINTS" id="PR00035">
    <property type="entry name" value="HTHGNTR"/>
</dbReference>
<feature type="non-terminal residue" evidence="5">
    <location>
        <position position="102"/>
    </location>
</feature>
<dbReference type="SMART" id="SM00345">
    <property type="entry name" value="HTH_GNTR"/>
    <property type="match status" value="1"/>
</dbReference>
<dbReference type="InterPro" id="IPR050679">
    <property type="entry name" value="Bact_HTH_transcr_reg"/>
</dbReference>
<dbReference type="GO" id="GO:0003700">
    <property type="term" value="F:DNA-binding transcription factor activity"/>
    <property type="evidence" value="ECO:0007669"/>
    <property type="project" value="InterPro"/>
</dbReference>
<proteinExistence type="predicted"/>
<feature type="domain" description="HTH gntR-type" evidence="4">
    <location>
        <begin position="12"/>
        <end position="80"/>
    </location>
</feature>
<dbReference type="GO" id="GO:0045892">
    <property type="term" value="P:negative regulation of DNA-templated transcription"/>
    <property type="evidence" value="ECO:0007669"/>
    <property type="project" value="TreeGrafter"/>
</dbReference>
<evidence type="ECO:0000259" key="4">
    <source>
        <dbReference type="PROSITE" id="PS50949"/>
    </source>
</evidence>
<dbReference type="Pfam" id="PF00392">
    <property type="entry name" value="GntR"/>
    <property type="match status" value="1"/>
</dbReference>
<dbReference type="Gene3D" id="1.10.10.10">
    <property type="entry name" value="Winged helix-like DNA-binding domain superfamily/Winged helix DNA-binding domain"/>
    <property type="match status" value="1"/>
</dbReference>
<dbReference type="InterPro" id="IPR000524">
    <property type="entry name" value="Tscrpt_reg_HTH_GntR"/>
</dbReference>
<dbReference type="Proteomes" id="UP000563268">
    <property type="component" value="Unassembled WGS sequence"/>
</dbReference>
<evidence type="ECO:0000313" key="6">
    <source>
        <dbReference type="Proteomes" id="UP000563268"/>
    </source>
</evidence>
<gene>
    <name evidence="5" type="ORF">HX788_09300</name>
</gene>
<dbReference type="RefSeq" id="WP_177037694.1">
    <property type="nucleotide sequence ID" value="NZ_JACARM010000020.1"/>
</dbReference>
<accession>A0A7Y8E3C8</accession>
<dbReference type="InterPro" id="IPR036388">
    <property type="entry name" value="WH-like_DNA-bd_sf"/>
</dbReference>
<evidence type="ECO:0000256" key="1">
    <source>
        <dbReference type="ARBA" id="ARBA00023015"/>
    </source>
</evidence>
<keyword evidence="2" id="KW-0238">DNA-binding</keyword>
<dbReference type="EMBL" id="JACARM010000020">
    <property type="protein sequence ID" value="NWE07289.1"/>
    <property type="molecule type" value="Genomic_DNA"/>
</dbReference>
<dbReference type="PROSITE" id="PS50949">
    <property type="entry name" value="HTH_GNTR"/>
    <property type="match status" value="1"/>
</dbReference>